<dbReference type="Pfam" id="PF23212">
    <property type="entry name" value="DUF7064"/>
    <property type="match status" value="1"/>
</dbReference>
<proteinExistence type="predicted"/>
<evidence type="ECO:0000313" key="3">
    <source>
        <dbReference type="Proteomes" id="UP001190466"/>
    </source>
</evidence>
<gene>
    <name evidence="2" type="ORF">MU0050_003918</name>
</gene>
<accession>A0ABM9MI82</accession>
<dbReference type="EMBL" id="OY726395">
    <property type="protein sequence ID" value="CAJ1585795.1"/>
    <property type="molecule type" value="Genomic_DNA"/>
</dbReference>
<evidence type="ECO:0000259" key="1">
    <source>
        <dbReference type="SMART" id="SM00587"/>
    </source>
</evidence>
<dbReference type="SUPFAM" id="SSF159245">
    <property type="entry name" value="AttH-like"/>
    <property type="match status" value="1"/>
</dbReference>
<evidence type="ECO:0000313" key="2">
    <source>
        <dbReference type="EMBL" id="CAJ1585795.1"/>
    </source>
</evidence>
<dbReference type="Proteomes" id="UP001190466">
    <property type="component" value="Chromosome"/>
</dbReference>
<dbReference type="InterPro" id="IPR055492">
    <property type="entry name" value="DUF7064"/>
</dbReference>
<reference evidence="2 3" key="1">
    <citation type="submission" date="2023-08" db="EMBL/GenBank/DDBJ databases">
        <authorList>
            <person name="Folkvardsen B D."/>
            <person name="Norman A."/>
        </authorList>
    </citation>
    <scope>NUCLEOTIDE SEQUENCE [LARGE SCALE GENOMIC DNA]</scope>
    <source>
        <strain evidence="2 3">Mu0050</strain>
    </source>
</reference>
<dbReference type="RefSeq" id="WP_316511897.1">
    <property type="nucleotide sequence ID" value="NZ_OY726395.1"/>
</dbReference>
<dbReference type="InterPro" id="IPR015897">
    <property type="entry name" value="CHK_kinase-like"/>
</dbReference>
<dbReference type="InterPro" id="IPR052961">
    <property type="entry name" value="Oxido-Kinase-like_Enzymes"/>
</dbReference>
<dbReference type="SUPFAM" id="SSF56112">
    <property type="entry name" value="Protein kinase-like (PK-like)"/>
    <property type="match status" value="1"/>
</dbReference>
<feature type="domain" description="CHK kinase-like" evidence="1">
    <location>
        <begin position="57"/>
        <end position="227"/>
    </location>
</feature>
<sequence length="608" mass="67242">MVVKLASEDDTSRGTGVGMGAYFREVAFYQRLSGRIGGPIPRCHLAVYDEDQGWFTLLLDDVPGASQGDQIAGCDVATAKTVMRTLARVHAPVFNDIGVGALDFLNLPNPINSELIGTLLPEFADRYGDQLADEHLEVCRRYAPAADAHAADRRAPLGLVHGDFRLDNLLFDGDNCAVVDWQVVQWGPAMIDAAYFLGGSLQVEDRRAHEKELVRIYHDALLAEGVSNFSWEQCWEEYRRQVFWLLAMVIVPAMVVERTDRGDEMFLTQFRRVCEQILDLGSLELLPEPGAVLPALQPHAQDEGAHDPGREPFWNESWYFDAITQDGDTGVYVRLGRVPNQGHCVYSVAVVQSGRPAVMVTDYTGPLPDLAEHRQTVTADSYIAVHECVKPLQEYRIQFDGATARYDDAADVLRAQEGTPVRLKLDLRWHTDDVPYAWRAGTRYEIPCRVEGTVTVDDAEFTLSAPGQRDHSWGGARDWWANDWMWTAFHLEDGTRVHAVTVPDVPGYAIGYIQSGGQVTELNTGTSSFDLAADGLVTAGTLELGEGDHKLVVEVRPQASGPLRLTAPDGRVTHFVRAAAKFGTTDGRTGVGWIEWNINQATGPEDPR</sequence>
<dbReference type="InterPro" id="IPR002575">
    <property type="entry name" value="Aminoglycoside_PTrfase"/>
</dbReference>
<protein>
    <submittedName>
        <fullName evidence="2">Phosphotransferase</fullName>
    </submittedName>
</protein>
<dbReference type="Gene3D" id="3.90.1200.10">
    <property type="match status" value="1"/>
</dbReference>
<dbReference type="PANTHER" id="PTHR23020:SF41">
    <property type="entry name" value="AMINOGLYCOSIDE PHOSPHOTRANSFERASE DOMAIN-CONTAINING PROTEIN"/>
    <property type="match status" value="1"/>
</dbReference>
<dbReference type="Pfam" id="PF01636">
    <property type="entry name" value="APH"/>
    <property type="match status" value="1"/>
</dbReference>
<keyword evidence="3" id="KW-1185">Reference proteome</keyword>
<dbReference type="PANTHER" id="PTHR23020">
    <property type="entry name" value="UNCHARACTERIZED NUCLEAR HORMONE RECEPTOR-RELATED"/>
    <property type="match status" value="1"/>
</dbReference>
<dbReference type="SMART" id="SM00587">
    <property type="entry name" value="CHK"/>
    <property type="match status" value="1"/>
</dbReference>
<dbReference type="InterPro" id="IPR011009">
    <property type="entry name" value="Kinase-like_dom_sf"/>
</dbReference>
<organism evidence="2 3">
    <name type="scientific">[Mycobacterium] wendilense</name>
    <dbReference type="NCBI Taxonomy" id="3064284"/>
    <lineage>
        <taxon>Bacteria</taxon>
        <taxon>Bacillati</taxon>
        <taxon>Actinomycetota</taxon>
        <taxon>Actinomycetes</taxon>
        <taxon>Mycobacteriales</taxon>
        <taxon>Mycobacteriaceae</taxon>
        <taxon>Mycolicibacter</taxon>
    </lineage>
</organism>
<name>A0ABM9MI82_9MYCO</name>